<organism evidence="10 11">
    <name type="scientific">Dermatophagoides pteronyssinus</name>
    <name type="common">European house dust mite</name>
    <dbReference type="NCBI Taxonomy" id="6956"/>
    <lineage>
        <taxon>Eukaryota</taxon>
        <taxon>Metazoa</taxon>
        <taxon>Ecdysozoa</taxon>
        <taxon>Arthropoda</taxon>
        <taxon>Chelicerata</taxon>
        <taxon>Arachnida</taxon>
        <taxon>Acari</taxon>
        <taxon>Acariformes</taxon>
        <taxon>Sarcoptiformes</taxon>
        <taxon>Astigmata</taxon>
        <taxon>Psoroptidia</taxon>
        <taxon>Analgoidea</taxon>
        <taxon>Pyroglyphidae</taxon>
        <taxon>Dermatophagoidinae</taxon>
        <taxon>Dermatophagoides</taxon>
    </lineage>
</organism>
<dbReference type="InterPro" id="IPR048684">
    <property type="entry name" value="COG4_C"/>
</dbReference>
<dbReference type="Pfam" id="PF20662">
    <property type="entry name" value="COG4_C"/>
    <property type="match status" value="1"/>
</dbReference>
<name>A0A6P6Y0S2_DERPT</name>
<dbReference type="PANTHER" id="PTHR24016">
    <property type="entry name" value="CONSERVED OLIGOMERIC GOLGI COMPLEX SUBUNIT 4"/>
    <property type="match status" value="1"/>
</dbReference>
<dbReference type="PANTHER" id="PTHR24016:SF0">
    <property type="entry name" value="CONSERVED OLIGOMERIC GOLGI COMPLEX SUBUNIT 4"/>
    <property type="match status" value="1"/>
</dbReference>
<dbReference type="GO" id="GO:0006890">
    <property type="term" value="P:retrograde vesicle-mediated transport, Golgi to endoplasmic reticulum"/>
    <property type="evidence" value="ECO:0007669"/>
    <property type="project" value="TreeGrafter"/>
</dbReference>
<evidence type="ECO:0000256" key="2">
    <source>
        <dbReference type="ARBA" id="ARBA00009215"/>
    </source>
</evidence>
<protein>
    <recommendedName>
        <fullName evidence="3">Conserved oligomeric Golgi complex subunit 4</fullName>
    </recommendedName>
    <alternativeName>
        <fullName evidence="8">Component of oligomeric Golgi complex 4</fullName>
    </alternativeName>
</protein>
<gene>
    <name evidence="11" type="primary">LOC113793256</name>
</gene>
<keyword evidence="10" id="KW-1185">Reference proteome</keyword>
<dbReference type="KEGG" id="dpte:113793256"/>
<dbReference type="InParanoid" id="A0A6P6Y0S2"/>
<dbReference type="SMART" id="SM00762">
    <property type="entry name" value="Cog4"/>
    <property type="match status" value="1"/>
</dbReference>
<keyword evidence="7" id="KW-0472">Membrane</keyword>
<dbReference type="InterPro" id="IPR048682">
    <property type="entry name" value="COG4"/>
</dbReference>
<dbReference type="OrthoDB" id="47059at2759"/>
<evidence type="ECO:0000313" key="10">
    <source>
        <dbReference type="Proteomes" id="UP000515146"/>
    </source>
</evidence>
<dbReference type="Gene3D" id="1.10.287.1060">
    <property type="entry name" value="ESAT-6-like"/>
    <property type="match status" value="1"/>
</dbReference>
<keyword evidence="5" id="KW-0653">Protein transport</keyword>
<evidence type="ECO:0000256" key="7">
    <source>
        <dbReference type="ARBA" id="ARBA00023136"/>
    </source>
</evidence>
<comment type="subcellular location">
    <subcellularLocation>
        <location evidence="1">Golgi apparatus membrane</location>
        <topology evidence="1">Peripheral membrane protein</topology>
    </subcellularLocation>
</comment>
<dbReference type="CTD" id="25839"/>
<dbReference type="GO" id="GO:0017119">
    <property type="term" value="C:Golgi transport complex"/>
    <property type="evidence" value="ECO:0007669"/>
    <property type="project" value="TreeGrafter"/>
</dbReference>
<evidence type="ECO:0000256" key="5">
    <source>
        <dbReference type="ARBA" id="ARBA00022927"/>
    </source>
</evidence>
<dbReference type="Pfam" id="PF20663">
    <property type="entry name" value="COG4_N"/>
    <property type="match status" value="1"/>
</dbReference>
<evidence type="ECO:0000256" key="4">
    <source>
        <dbReference type="ARBA" id="ARBA00022448"/>
    </source>
</evidence>
<accession>A0A6P6Y0S2</accession>
<dbReference type="Pfam" id="PF08318">
    <property type="entry name" value="COG4_m"/>
    <property type="match status" value="1"/>
</dbReference>
<dbReference type="InterPro" id="IPR013167">
    <property type="entry name" value="COG4_M"/>
</dbReference>
<dbReference type="InterPro" id="IPR048680">
    <property type="entry name" value="COG4_N"/>
</dbReference>
<evidence type="ECO:0000259" key="9">
    <source>
        <dbReference type="SMART" id="SM00762"/>
    </source>
</evidence>
<dbReference type="GO" id="GO:0015031">
    <property type="term" value="P:protein transport"/>
    <property type="evidence" value="ECO:0007669"/>
    <property type="project" value="UniProtKB-KW"/>
</dbReference>
<dbReference type="GO" id="GO:0000139">
    <property type="term" value="C:Golgi membrane"/>
    <property type="evidence" value="ECO:0007669"/>
    <property type="project" value="UniProtKB-SubCell"/>
</dbReference>
<keyword evidence="6" id="KW-0333">Golgi apparatus</keyword>
<evidence type="ECO:0000256" key="1">
    <source>
        <dbReference type="ARBA" id="ARBA00004395"/>
    </source>
</evidence>
<comment type="similarity">
    <text evidence="2">Belongs to the COG4 family.</text>
</comment>
<feature type="domain" description="COG4 transport protein middle alpha-helical bundle" evidence="9">
    <location>
        <begin position="168"/>
        <end position="487"/>
    </location>
</feature>
<evidence type="ECO:0000256" key="8">
    <source>
        <dbReference type="ARBA" id="ARBA00031340"/>
    </source>
</evidence>
<dbReference type="OMA" id="RASECQQ"/>
<evidence type="ECO:0000313" key="11">
    <source>
        <dbReference type="RefSeq" id="XP_027199058.1"/>
    </source>
</evidence>
<evidence type="ECO:0000256" key="6">
    <source>
        <dbReference type="ARBA" id="ARBA00023034"/>
    </source>
</evidence>
<dbReference type="FunCoup" id="A0A6P6Y0S2">
    <property type="interactions" value="1621"/>
</dbReference>
<dbReference type="RefSeq" id="XP_027199058.1">
    <property type="nucleotide sequence ID" value="XM_027343257.1"/>
</dbReference>
<dbReference type="Gene3D" id="1.20.58.1970">
    <property type="match status" value="1"/>
</dbReference>
<keyword evidence="4" id="KW-0813">Transport</keyword>
<evidence type="ECO:0000256" key="3">
    <source>
        <dbReference type="ARBA" id="ARBA00020975"/>
    </source>
</evidence>
<dbReference type="Proteomes" id="UP000515146">
    <property type="component" value="Unplaced"/>
</dbReference>
<reference evidence="11" key="1">
    <citation type="submission" date="2025-08" db="UniProtKB">
        <authorList>
            <consortium name="RefSeq"/>
        </authorList>
    </citation>
    <scope>IDENTIFICATION</scope>
    <source>
        <strain evidence="11">Airmid</strain>
    </source>
</reference>
<sequence>MDEFRHIQSRSDILSTLEHLNEEEKLVEQDIDLFLKKENELQLLMTSLIKHMANISLIESDAERLANLMNFTSVMADNVSYKIRSFDLVKNRVSECLKQVEDIIDLRSCTDGIQKSLADEDYEKAARHIYRFLSMDESMLRKTALDESLSGNNEILDTCSLEQSFVKLHEAEQNLRSIVMTRFDKAVAHKDSASVERFFKIFPLIKQHKQGLDRFSDYLWSQIIEEITNKKINAATKGSVTLAKLSNLFETIAQKIDVYYPLIETYYGPGNLFPVVAKLQKECDIQAKLIIEDYQNEKTFTSLVSNVSRALKNFSNTQNISKLDPKVVDKHLNDIMYMLNRNQTYLNFISNRLISDIEAAKNNEKVDQLHDKLPIRFQCQDIDSLIRDCNLSHVIHDLDSIYVLLEEYFLKESIQKAIQLDSVDIDHKDLDSTAITSSMLDDIFFIIKKCLKRAISCGSANVIMAMINHCTIVLETIFYEVIHSRIKCGYPNALSTLDLANAYNALQAGRYLQSSNDVEQMKIMFICALNNLDTACEYMNKLNQTITVDVTNSGVLQKNQIDLFDSCLSNFSSLTSKFRILIQSGMQQLFAAVFKTIVKSMIDSFISTSHTLNDEDIITYEISEGLRPFIQTFLMSMNSTLAPFKKQLTAKNFDTLLTVISAEISNRLYKALFQCSFNKFGGFQLDREVRAIINFLTSISPTTISLREYFSKLKFIGVIFTSENINEINDYIHSKENYNALRVNPNELHQLLRLYTELSPNDLRKIKL</sequence>
<dbReference type="AlphaFoldDB" id="A0A6P6Y0S2"/>
<dbReference type="GO" id="GO:0007030">
    <property type="term" value="P:Golgi organization"/>
    <property type="evidence" value="ECO:0007669"/>
    <property type="project" value="TreeGrafter"/>
</dbReference>
<proteinExistence type="inferred from homology"/>